<keyword evidence="5" id="KW-0119">Carbohydrate metabolism</keyword>
<protein>
    <recommendedName>
        <fullName evidence="8">Alpha-galactosidase</fullName>
        <ecNumber evidence="8">3.2.1.22</ecNumber>
    </recommendedName>
    <alternativeName>
        <fullName evidence="8">Melibiase</fullName>
    </alternativeName>
</protein>
<keyword evidence="6 8" id="KW-0326">Glycosidase</keyword>
<organism evidence="13 14">
    <name type="scientific">Microbacterium foliorum</name>
    <dbReference type="NCBI Taxonomy" id="104336"/>
    <lineage>
        <taxon>Bacteria</taxon>
        <taxon>Bacillati</taxon>
        <taxon>Actinomycetota</taxon>
        <taxon>Actinomycetes</taxon>
        <taxon>Micrococcales</taxon>
        <taxon>Microbacteriaceae</taxon>
        <taxon>Microbacterium</taxon>
    </lineage>
</organism>
<dbReference type="PRINTS" id="PR00740">
    <property type="entry name" value="GLHYDRLASE27"/>
</dbReference>
<evidence type="ECO:0000259" key="11">
    <source>
        <dbReference type="Pfam" id="PF03442"/>
    </source>
</evidence>
<dbReference type="RefSeq" id="WP_309687564.1">
    <property type="nucleotide sequence ID" value="NZ_JAVIZQ010000001.1"/>
</dbReference>
<dbReference type="Proteomes" id="UP001249291">
    <property type="component" value="Unassembled WGS sequence"/>
</dbReference>
<feature type="signal peptide" evidence="10">
    <location>
        <begin position="1"/>
        <end position="35"/>
    </location>
</feature>
<evidence type="ECO:0000256" key="3">
    <source>
        <dbReference type="ARBA" id="ARBA00022801"/>
    </source>
</evidence>
<dbReference type="InterPro" id="IPR002241">
    <property type="entry name" value="Glyco_hydro_27"/>
</dbReference>
<gene>
    <name evidence="13" type="ORF">QE375_000671</name>
</gene>
<dbReference type="GO" id="GO:0004557">
    <property type="term" value="F:alpha-galactosidase activity"/>
    <property type="evidence" value="ECO:0007669"/>
    <property type="project" value="UniProtKB-EC"/>
</dbReference>
<keyword evidence="2 10" id="KW-0732">Signal</keyword>
<keyword evidence="3 8" id="KW-0378">Hydrolase</keyword>
<keyword evidence="14" id="KW-1185">Reference proteome</keyword>
<dbReference type="InterPro" id="IPR041233">
    <property type="entry name" value="Melibiase_C"/>
</dbReference>
<evidence type="ECO:0000256" key="8">
    <source>
        <dbReference type="RuleBase" id="RU361168"/>
    </source>
</evidence>
<dbReference type="EMBL" id="JAVIZQ010000001">
    <property type="protein sequence ID" value="MDR6141117.1"/>
    <property type="molecule type" value="Genomic_DNA"/>
</dbReference>
<feature type="compositionally biased region" description="Pro residues" evidence="9">
    <location>
        <begin position="39"/>
        <end position="88"/>
    </location>
</feature>
<keyword evidence="8" id="KW-1015">Disulfide bond</keyword>
<evidence type="ECO:0000313" key="14">
    <source>
        <dbReference type="Proteomes" id="UP001249291"/>
    </source>
</evidence>
<comment type="similarity">
    <text evidence="1 8">Belongs to the glycosyl hydrolase 27 family.</text>
</comment>
<dbReference type="PANTHER" id="PTHR11452:SF33">
    <property type="entry name" value="ALPHA-GALACTOSIDASE 2"/>
    <property type="match status" value="1"/>
</dbReference>
<dbReference type="PANTHER" id="PTHR11452">
    <property type="entry name" value="ALPHA-GALACTOSIDASE/ALPHA-N-ACETYLGALACTOSAMINIDASE"/>
    <property type="match status" value="1"/>
</dbReference>
<evidence type="ECO:0000256" key="2">
    <source>
        <dbReference type="ARBA" id="ARBA00022729"/>
    </source>
</evidence>
<evidence type="ECO:0000313" key="13">
    <source>
        <dbReference type="EMBL" id="MDR6141117.1"/>
    </source>
</evidence>
<dbReference type="InterPro" id="IPR013780">
    <property type="entry name" value="Glyco_hydro_b"/>
</dbReference>
<evidence type="ECO:0000259" key="12">
    <source>
        <dbReference type="Pfam" id="PF17801"/>
    </source>
</evidence>
<dbReference type="Pfam" id="PF03442">
    <property type="entry name" value="CBM_X2"/>
    <property type="match status" value="1"/>
</dbReference>
<evidence type="ECO:0000256" key="6">
    <source>
        <dbReference type="ARBA" id="ARBA00023295"/>
    </source>
</evidence>
<evidence type="ECO:0000256" key="5">
    <source>
        <dbReference type="ARBA" id="ARBA00023277"/>
    </source>
</evidence>
<feature type="region of interest" description="Disordered" evidence="9">
    <location>
        <begin position="33"/>
        <end position="125"/>
    </location>
</feature>
<feature type="domain" description="Carbohydrate binding X2" evidence="11">
    <location>
        <begin position="720"/>
        <end position="790"/>
    </location>
</feature>
<evidence type="ECO:0000256" key="9">
    <source>
        <dbReference type="SAM" id="MobiDB-lite"/>
    </source>
</evidence>
<keyword evidence="4" id="KW-0136">Cellulose degradation</keyword>
<dbReference type="InterPro" id="IPR017853">
    <property type="entry name" value="GH"/>
</dbReference>
<dbReference type="Gene3D" id="2.60.120.260">
    <property type="entry name" value="Galactose-binding domain-like"/>
    <property type="match status" value="2"/>
</dbReference>
<dbReference type="Pfam" id="PF16499">
    <property type="entry name" value="Melibiase_2"/>
    <property type="match status" value="2"/>
</dbReference>
<comment type="catalytic activity">
    <reaction evidence="8">
        <text>Hydrolysis of terminal, non-reducing alpha-D-galactose residues in alpha-D-galactosides, including galactose oligosaccharides, galactomannans and galactolipids.</text>
        <dbReference type="EC" id="3.2.1.22"/>
    </reaction>
</comment>
<dbReference type="SUPFAM" id="SSF51445">
    <property type="entry name" value="(Trans)glycosidases"/>
    <property type="match status" value="1"/>
</dbReference>
<sequence>MKTHRQRRRAASITGALAATALVLSLAPGATWATAATPTPTPAPEATPVSTPSPPAEDSPETPPPAEESPETPPPAEESPETTPPTEDPTPTESSEPAPSASPDATQAPPAKEAAKATSDADDGISELSAKPYMGWSSYSMQVYEGGQWITADQIMAQSDAMHDKLQDFGYEYINIDAGWNGGQDEYGRPIPSTTLFPDGLDAVIDHVHGNGQKVGLYLIPGMSLETAQKALPIYNAPGCTTENLLKQPLQQGDYWGFGYRLDFDNPCTQKYIDSIADLLGEWGVDFIKFDSVTPGSGIGDLSMDAREEVAAWSEALERNGIWFELSWAVDINYADYWKQYADGWRIDWDVECYCGDEALTTWENVARLFPRLSDWWRHAGPAGWNDLDSLNVGNGRMDGLTRDERRTATTLWATSAAPMYLGNDLTNLDEFGLDLITNREVIAVNQAGVPARPVSTGTKQQVWYALNPDGTYTVALYNLGRADADITVDWSDIGLDGSAKIRDLWAGKNLGTEADGFTAESVPIHGVRLLKVTPAKQAVLTVNDDSLRVGYDGDWIRNDGNEVPATSQPFTVAVSDTPGGGTPTPPATGLTVTLNDDDARIGYSGSWGDSNNRGLGDHGDDVHYAETNGAAFEYTFQGTGIQYITEKHESQGEVEIYLDGQLVETVDTSLPAADGRLSQQVVYGVADLASGSHTLRAVKKSGSFMLLDKLVVTLDSQLSTTSGAFNKAAPADVAVDVLRDPGELASISVAGDALERDVDFTLSGSTVTIRSSYLATLPVGDTILDFDFTGDHLDDVHATVADGASVAFSFRGTGVSWIGPKGPDQGTVDVYIDGKKVESIDTHNESRVSTQELFSVSGLKDKEHTIKIVKTSGDVLRTDVFRYTVKKVG</sequence>
<dbReference type="SUPFAM" id="SSF81296">
    <property type="entry name" value="E set domains"/>
    <property type="match status" value="1"/>
</dbReference>
<evidence type="ECO:0000256" key="10">
    <source>
        <dbReference type="SAM" id="SignalP"/>
    </source>
</evidence>
<dbReference type="InterPro" id="IPR014756">
    <property type="entry name" value="Ig_E-set"/>
</dbReference>
<evidence type="ECO:0000256" key="1">
    <source>
        <dbReference type="ARBA" id="ARBA00009743"/>
    </source>
</evidence>
<feature type="compositionally biased region" description="Low complexity" evidence="9">
    <location>
        <begin position="89"/>
        <end position="106"/>
    </location>
</feature>
<dbReference type="InterPro" id="IPR005102">
    <property type="entry name" value="Carbo-bd_X2"/>
</dbReference>
<feature type="chain" id="PRO_5045566841" description="Alpha-galactosidase" evidence="10">
    <location>
        <begin position="36"/>
        <end position="890"/>
    </location>
</feature>
<name>A0ABU1HMQ6_9MICO</name>
<proteinExistence type="inferred from homology"/>
<evidence type="ECO:0000256" key="7">
    <source>
        <dbReference type="ARBA" id="ARBA00023326"/>
    </source>
</evidence>
<comment type="caution">
    <text evidence="13">The sequence shown here is derived from an EMBL/GenBank/DDBJ whole genome shotgun (WGS) entry which is preliminary data.</text>
</comment>
<keyword evidence="7" id="KW-0624">Polysaccharide degradation</keyword>
<evidence type="ECO:0000256" key="4">
    <source>
        <dbReference type="ARBA" id="ARBA00023001"/>
    </source>
</evidence>
<feature type="domain" description="Alpha galactosidase C-terminal" evidence="12">
    <location>
        <begin position="460"/>
        <end position="533"/>
    </location>
</feature>
<dbReference type="InterPro" id="IPR013785">
    <property type="entry name" value="Aldolase_TIM"/>
</dbReference>
<dbReference type="Gene3D" id="2.60.40.1180">
    <property type="entry name" value="Golgi alpha-mannosidase II"/>
    <property type="match status" value="1"/>
</dbReference>
<dbReference type="Gene3D" id="3.20.20.70">
    <property type="entry name" value="Aldolase class I"/>
    <property type="match status" value="1"/>
</dbReference>
<dbReference type="EC" id="3.2.1.22" evidence="8"/>
<dbReference type="CDD" id="cd14792">
    <property type="entry name" value="GH27"/>
    <property type="match status" value="1"/>
</dbReference>
<reference evidence="13 14" key="1">
    <citation type="submission" date="2023-08" db="EMBL/GenBank/DDBJ databases">
        <title>Functional and genomic diversity of the sorghum phyllosphere microbiome.</title>
        <authorList>
            <person name="Shade A."/>
        </authorList>
    </citation>
    <scope>NUCLEOTIDE SEQUENCE [LARGE SCALE GENOMIC DNA]</scope>
    <source>
        <strain evidence="13 14">SORGH_AS_0445</strain>
    </source>
</reference>
<dbReference type="Pfam" id="PF17801">
    <property type="entry name" value="Melibiase_C"/>
    <property type="match status" value="1"/>
</dbReference>
<accession>A0ABU1HMQ6</accession>
<dbReference type="SUPFAM" id="SSF51011">
    <property type="entry name" value="Glycosyl hydrolase domain"/>
    <property type="match status" value="1"/>
</dbReference>